<dbReference type="Proteomes" id="UP000078348">
    <property type="component" value="Unassembled WGS sequence"/>
</dbReference>
<evidence type="ECO:0000313" key="1">
    <source>
        <dbReference type="EMBL" id="OAO12012.1"/>
    </source>
</evidence>
<proteinExistence type="predicted"/>
<dbReference type="GO" id="GO:0005759">
    <property type="term" value="C:mitochondrial matrix"/>
    <property type="evidence" value="ECO:0007669"/>
    <property type="project" value="TreeGrafter"/>
</dbReference>
<comment type="caution">
    <text evidence="1">The sequence shown here is derived from an EMBL/GenBank/DDBJ whole genome shotgun (WGS) entry which is preliminary data.</text>
</comment>
<keyword evidence="2" id="KW-1185">Reference proteome</keyword>
<dbReference type="GO" id="GO:0035770">
    <property type="term" value="C:ribonucleoprotein granule"/>
    <property type="evidence" value="ECO:0007669"/>
    <property type="project" value="TreeGrafter"/>
</dbReference>
<dbReference type="GO" id="GO:0044528">
    <property type="term" value="P:regulation of mitochondrial mRNA stability"/>
    <property type="evidence" value="ECO:0007669"/>
    <property type="project" value="TreeGrafter"/>
</dbReference>
<gene>
    <name evidence="1" type="ORF">AV274_6336</name>
</gene>
<dbReference type="GO" id="GO:0000963">
    <property type="term" value="P:mitochondrial RNA processing"/>
    <property type="evidence" value="ECO:0007669"/>
    <property type="project" value="TreeGrafter"/>
</dbReference>
<organism evidence="1 2">
    <name type="scientific">Blastocystis sp. subtype 1 (strain ATCC 50177 / NandII)</name>
    <dbReference type="NCBI Taxonomy" id="478820"/>
    <lineage>
        <taxon>Eukaryota</taxon>
        <taxon>Sar</taxon>
        <taxon>Stramenopiles</taxon>
        <taxon>Bigyra</taxon>
        <taxon>Opalozoa</taxon>
        <taxon>Opalinata</taxon>
        <taxon>Blastocystidae</taxon>
        <taxon>Blastocystis</taxon>
    </lineage>
</organism>
<dbReference type="EMBL" id="LXWW01000568">
    <property type="protein sequence ID" value="OAO12012.1"/>
    <property type="molecule type" value="Genomic_DNA"/>
</dbReference>
<sequence>MECGRYSPGVALISCNPLLSSLSSFLKYLNDATTPDQLASINLYIIIRAFWALPRIGCTYTSNRAHNSPLDGNCRIVDLLLSTILSHTTTLTTLEWATTLRALGKLQYHATPQQLNCILDGLMFYRDAFSLSELCDVAWALLRLKSGNAPATRAGLLGDDRLFALFKRVEDLVLSDAAALKHLRPSRVANLAYSVSFAHYPAREPVLQRVAAAVCSCHYGFSLAEVAMLFTAFAESGVAHLRLFRLLLKEANDRLAEATPRTALSLLYAYSRAVKQRLLPAGDRSLVRALNDVIDKGVTELSPDNCVFLLSAYNNLHFYPENALLSAVRQVQKSVPFLSDDQCFPVLCAITKCKCGCGGGIKHSYQHPDLDSCRNAIRDRYIRHFGETPASSSVTSNILCLLLRSSISRHESIQHTLKIIQRDFAQNPDHYNARALSSLIYTMSSLKHVASDPSYSPLLLPLTSAVNQWCIRNVDHLSPHLVCYLLLAYPQMHQSTKVVMQLFATRFQKDVAFFPVSDQVVLLKAFALMRFNNENLVSFLYSRVAEQVKTLQTQELLSVMWTIVSWRKSEVELYAAIRNELEGRKMTKKQITNYKQIVDLYISNS</sequence>
<dbReference type="GO" id="GO:0003723">
    <property type="term" value="F:RNA binding"/>
    <property type="evidence" value="ECO:0007669"/>
    <property type="project" value="TreeGrafter"/>
</dbReference>
<accession>A0A196S7G1</accession>
<dbReference type="AlphaFoldDB" id="A0A196S7G1"/>
<name>A0A196S7G1_BLAHN</name>
<dbReference type="PANTHER" id="PTHR21228">
    <property type="entry name" value="FAST LEU-RICH DOMAIN-CONTAINING"/>
    <property type="match status" value="1"/>
</dbReference>
<dbReference type="InterPro" id="IPR050870">
    <property type="entry name" value="FAST_kinase"/>
</dbReference>
<evidence type="ECO:0000313" key="2">
    <source>
        <dbReference type="Proteomes" id="UP000078348"/>
    </source>
</evidence>
<reference evidence="1 2" key="1">
    <citation type="submission" date="2016-05" db="EMBL/GenBank/DDBJ databases">
        <title>Nuclear genome of Blastocystis sp. subtype 1 NandII.</title>
        <authorList>
            <person name="Gentekaki E."/>
            <person name="Curtis B."/>
            <person name="Stairs C."/>
            <person name="Eme L."/>
            <person name="Herman E."/>
            <person name="Klimes V."/>
            <person name="Arias M.C."/>
            <person name="Elias M."/>
            <person name="Hilliou F."/>
            <person name="Klute M."/>
            <person name="Malik S.-B."/>
            <person name="Pightling A."/>
            <person name="Rachubinski R."/>
            <person name="Salas D."/>
            <person name="Schlacht A."/>
            <person name="Suga H."/>
            <person name="Archibald J."/>
            <person name="Ball S.G."/>
            <person name="Clark G."/>
            <person name="Dacks J."/>
            <person name="Van Der Giezen M."/>
            <person name="Tsaousis A."/>
            <person name="Roger A."/>
        </authorList>
    </citation>
    <scope>NUCLEOTIDE SEQUENCE [LARGE SCALE GENOMIC DNA]</scope>
    <source>
        <strain evidence="2">ATCC 50177 / NandII</strain>
    </source>
</reference>
<protein>
    <submittedName>
        <fullName evidence="1">Uncharacterized protein</fullName>
    </submittedName>
</protein>
<dbReference type="PANTHER" id="PTHR21228:SF40">
    <property type="entry name" value="LD45607P"/>
    <property type="match status" value="1"/>
</dbReference>